<feature type="binding site" evidence="13">
    <location>
        <begin position="386"/>
        <end position="389"/>
    </location>
    <ligand>
        <name>GMP</name>
        <dbReference type="ChEBI" id="CHEBI:58115"/>
    </ligand>
</feature>
<dbReference type="Pfam" id="PF01139">
    <property type="entry name" value="RtcB"/>
    <property type="match status" value="1"/>
</dbReference>
<feature type="binding site" evidence="14">
    <location>
        <position position="212"/>
    </location>
    <ligand>
        <name>Mn(2+)</name>
        <dbReference type="ChEBI" id="CHEBI:29035"/>
        <label>1</label>
    </ligand>
</feature>
<comment type="cofactor">
    <cofactor evidence="14 15">
        <name>Mn(2+)</name>
        <dbReference type="ChEBI" id="CHEBI:29035"/>
    </cofactor>
    <text evidence="14 15">Binds 2 manganese ions per subunit.</text>
</comment>
<dbReference type="FunFam" id="3.90.1860.10:FF:000001">
    <property type="entry name" value="tRNA-splicing ligase RtcB homolog"/>
    <property type="match status" value="1"/>
</dbReference>
<dbReference type="Gene3D" id="3.90.1860.10">
    <property type="entry name" value="tRNA-splicing ligase RtcB"/>
    <property type="match status" value="1"/>
</dbReference>
<evidence type="ECO:0000256" key="13">
    <source>
        <dbReference type="PIRSR" id="PIRSR601233-2"/>
    </source>
</evidence>
<evidence type="ECO:0000256" key="7">
    <source>
        <dbReference type="ARBA" id="ARBA00023211"/>
    </source>
</evidence>
<feature type="binding site" evidence="13">
    <location>
        <begin position="337"/>
        <end position="338"/>
    </location>
    <ligand>
        <name>GMP</name>
        <dbReference type="ChEBI" id="CHEBI:58115"/>
    </ligand>
</feature>
<evidence type="ECO:0000256" key="3">
    <source>
        <dbReference type="ARBA" id="ARBA00022598"/>
    </source>
</evidence>
<comment type="similarity">
    <text evidence="1 15">Belongs to the RtcB family.</text>
</comment>
<keyword evidence="5 13" id="KW-0547">Nucleotide-binding</keyword>
<evidence type="ECO:0000256" key="9">
    <source>
        <dbReference type="ARBA" id="ARBA00045316"/>
    </source>
</evidence>
<feature type="binding site" evidence="14">
    <location>
        <position position="337"/>
    </location>
    <ligand>
        <name>Mn(2+)</name>
        <dbReference type="ChEBI" id="CHEBI:29035"/>
        <label>2</label>
    </ligand>
</feature>
<evidence type="ECO:0000256" key="11">
    <source>
        <dbReference type="ARBA" id="ARBA00049514"/>
    </source>
</evidence>
<evidence type="ECO:0000256" key="4">
    <source>
        <dbReference type="ARBA" id="ARBA00022723"/>
    </source>
</evidence>
<feature type="binding site" evidence="14">
    <location>
        <position position="104"/>
    </location>
    <ligand>
        <name>Mn(2+)</name>
        <dbReference type="ChEBI" id="CHEBI:29035"/>
        <label>1</label>
    </ligand>
</feature>
<proteinExistence type="inferred from homology"/>
<dbReference type="GO" id="GO:0170057">
    <property type="term" value="F:RNA ligase (GTP) activity"/>
    <property type="evidence" value="ECO:0007669"/>
    <property type="project" value="UniProtKB-EC"/>
</dbReference>
<dbReference type="GO" id="GO:0003972">
    <property type="term" value="F:RNA ligase (ATP) activity"/>
    <property type="evidence" value="ECO:0007669"/>
    <property type="project" value="TreeGrafter"/>
</dbReference>
<evidence type="ECO:0000256" key="2">
    <source>
        <dbReference type="ARBA" id="ARBA00011245"/>
    </source>
</evidence>
<dbReference type="EMBL" id="QZAB01000305">
    <property type="protein sequence ID" value="RQD85357.1"/>
    <property type="molecule type" value="Genomic_DNA"/>
</dbReference>
<dbReference type="GO" id="GO:0005525">
    <property type="term" value="F:GTP binding"/>
    <property type="evidence" value="ECO:0007669"/>
    <property type="project" value="UniProtKB-KW"/>
</dbReference>
<keyword evidence="4 14" id="KW-0479">Metal-binding</keyword>
<feature type="active site" description="GMP-histidine intermediate" evidence="12">
    <location>
        <position position="412"/>
    </location>
</feature>
<comment type="catalytic activity">
    <reaction evidence="10">
        <text>a 3'-end 3'-phospho-ribonucleotide-RNA + a 5'-end dephospho-ribonucleoside-RNA + GTP = a ribonucleotidyl-ribonucleotide-RNA + GMP + diphosphate</text>
        <dbReference type="Rhea" id="RHEA:68076"/>
        <dbReference type="Rhea" id="RHEA-COMP:10463"/>
        <dbReference type="Rhea" id="RHEA-COMP:13936"/>
        <dbReference type="Rhea" id="RHEA-COMP:17355"/>
        <dbReference type="ChEBI" id="CHEBI:33019"/>
        <dbReference type="ChEBI" id="CHEBI:37565"/>
        <dbReference type="ChEBI" id="CHEBI:58115"/>
        <dbReference type="ChEBI" id="CHEBI:83062"/>
        <dbReference type="ChEBI" id="CHEBI:138284"/>
        <dbReference type="ChEBI" id="CHEBI:173118"/>
        <dbReference type="EC" id="6.5.1.8"/>
    </reaction>
</comment>
<dbReference type="RefSeq" id="WP_310572654.1">
    <property type="nucleotide sequence ID" value="NZ_JANUCS010000005.1"/>
</dbReference>
<dbReference type="GO" id="GO:0046872">
    <property type="term" value="F:metal ion binding"/>
    <property type="evidence" value="ECO:0007669"/>
    <property type="project" value="UniProtKB-UniRule"/>
</dbReference>
<evidence type="ECO:0000313" key="17">
    <source>
        <dbReference type="Proteomes" id="UP000284763"/>
    </source>
</evidence>
<comment type="caution">
    <text evidence="16">The sequence shown here is derived from an EMBL/GenBank/DDBJ whole genome shotgun (WGS) entry which is preliminary data.</text>
</comment>
<dbReference type="PANTHER" id="PTHR11118:SF1">
    <property type="entry name" value="RNA-SPLICING LIGASE RTCB HOMOLOG"/>
    <property type="match status" value="1"/>
</dbReference>
<evidence type="ECO:0000256" key="5">
    <source>
        <dbReference type="ARBA" id="ARBA00022741"/>
    </source>
</evidence>
<reference evidence="16 17" key="1">
    <citation type="submission" date="2018-08" db="EMBL/GenBank/DDBJ databases">
        <title>The metabolism and importance of syntrophic acetate oxidation coupled to methane or sulfide production in haloalkaline environments.</title>
        <authorList>
            <person name="Timmers P.H.A."/>
            <person name="Vavourakis C.D."/>
            <person name="Sorokin D.Y."/>
            <person name="Sinninghe Damste J.S."/>
            <person name="Muyzer G."/>
            <person name="Stams A.J.M."/>
            <person name="Plugge C.M."/>
        </authorList>
    </citation>
    <scope>NUCLEOTIDE SEQUENCE [LARGE SCALE GENOMIC DNA]</scope>
    <source>
        <strain evidence="16">MSAO_Arc3</strain>
    </source>
</reference>
<evidence type="ECO:0000256" key="12">
    <source>
        <dbReference type="PIRSR" id="PIRSR601233-1"/>
    </source>
</evidence>
<sequence>MEQENNNNDIFDIVKKIDDNTWEVPKEYKPFMRVPGKIFVSENMLRSMERETIDQVANVSALPGIQKHSLAMPDAHLGYGFPIGGVAAFDSEEGVISPGGVGFDINCGVRLIRTNLHVDEVRPVISELIKNIFQEIPSGLGSKSRIRVNDNELDNVFLQGARWAVEQGYGVESDVEHCEGNGMIEGADPSQVSSKARKRGKPQLGTLGSGNHFLEIQYIDNVYDEKAAQAYGLEEGQVTFMVHCGSRGAGHQICTDHLRTLSQSVNKYGIQLPDKQLACAPTTSPEAQNYFKAMACAANYAWANRQIIMHWTREVFAKTFKTDIDSLEMDLVYDVAHNIAKLEEHIVDGTKKKLYVHRKGATRAFPPGHSEVPQQYRAIGQPVLLPGSMGTPSFVLHGTQQGMDTTFGSACHGSGRAMSRKKAKGAYKGEDVKRNLAAMGIHVEAMNPAVIAEEAPEVYKKSSDVVNVVHDSGIAQKVVRMVPMGVAKG</sequence>
<evidence type="ECO:0000256" key="15">
    <source>
        <dbReference type="RuleBase" id="RU371113"/>
    </source>
</evidence>
<organism evidence="16 17">
    <name type="scientific">Methanosalsum natronophilum</name>
    <dbReference type="NCBI Taxonomy" id="768733"/>
    <lineage>
        <taxon>Archaea</taxon>
        <taxon>Methanobacteriati</taxon>
        <taxon>Methanobacteriota</taxon>
        <taxon>Stenosarchaea group</taxon>
        <taxon>Methanomicrobia</taxon>
        <taxon>Methanosarcinales</taxon>
        <taxon>Methanosarcinaceae</taxon>
        <taxon>Methanosalsum</taxon>
    </lineage>
</organism>
<dbReference type="AlphaFoldDB" id="A0A424YXZ5"/>
<keyword evidence="6 13" id="KW-0342">GTP-binding</keyword>
<gene>
    <name evidence="15" type="primary">rtcB</name>
    <name evidence="16" type="ORF">D5R95_04800</name>
</gene>
<comment type="subunit">
    <text evidence="2 15">Monomer.</text>
</comment>
<evidence type="ECO:0000256" key="14">
    <source>
        <dbReference type="PIRSR" id="PIRSR601233-3"/>
    </source>
</evidence>
<feature type="binding site" evidence="14">
    <location>
        <position position="243"/>
    </location>
    <ligand>
        <name>Mn(2+)</name>
        <dbReference type="ChEBI" id="CHEBI:29035"/>
        <label>2</label>
    </ligand>
</feature>
<feature type="binding site" evidence="13">
    <location>
        <position position="488"/>
    </location>
    <ligand>
        <name>GMP</name>
        <dbReference type="ChEBI" id="CHEBI:58115"/>
    </ligand>
</feature>
<evidence type="ECO:0000256" key="10">
    <source>
        <dbReference type="ARBA" id="ARBA00047746"/>
    </source>
</evidence>
<protein>
    <recommendedName>
        <fullName evidence="8 15">tRNA-splicing ligase RtcB</fullName>
        <ecNumber evidence="15">6.5.1.-</ecNumber>
    </recommendedName>
</protein>
<feature type="binding site" evidence="13">
    <location>
        <begin position="211"/>
        <end position="215"/>
    </location>
    <ligand>
        <name>GMP</name>
        <dbReference type="ChEBI" id="CHEBI:58115"/>
    </ligand>
</feature>
<dbReference type="Proteomes" id="UP000284763">
    <property type="component" value="Unassembled WGS sequence"/>
</dbReference>
<dbReference type="GO" id="GO:0006388">
    <property type="term" value="P:tRNA splicing, via endonucleolytic cleavage and ligation"/>
    <property type="evidence" value="ECO:0007669"/>
    <property type="project" value="UniProtKB-ARBA"/>
</dbReference>
<dbReference type="EC" id="6.5.1.-" evidence="15"/>
<comment type="catalytic activity">
    <reaction evidence="11">
        <text>a 3'-end 2',3'-cyclophospho-ribonucleotide-RNA + a 5'-end dephospho-ribonucleoside-RNA + GTP + H2O = a ribonucleotidyl-ribonucleotide-RNA + GMP + diphosphate + H(+)</text>
        <dbReference type="Rhea" id="RHEA:68080"/>
        <dbReference type="Rhea" id="RHEA-COMP:10464"/>
        <dbReference type="Rhea" id="RHEA-COMP:13936"/>
        <dbReference type="Rhea" id="RHEA-COMP:17355"/>
        <dbReference type="ChEBI" id="CHEBI:15377"/>
        <dbReference type="ChEBI" id="CHEBI:15378"/>
        <dbReference type="ChEBI" id="CHEBI:33019"/>
        <dbReference type="ChEBI" id="CHEBI:37565"/>
        <dbReference type="ChEBI" id="CHEBI:58115"/>
        <dbReference type="ChEBI" id="CHEBI:83064"/>
        <dbReference type="ChEBI" id="CHEBI:138284"/>
        <dbReference type="ChEBI" id="CHEBI:173118"/>
        <dbReference type="EC" id="6.5.1.8"/>
    </reaction>
</comment>
<keyword evidence="7 14" id="KW-0464">Manganese</keyword>
<comment type="function">
    <text evidence="9">Essential for tRNA splicing and maturation. Acts by directly joining spliced tRNA halves to mature-sized tRNAs. Joins RNA with 2',3'-cyclic-phosphate or 3'-phosphate ends to RNA with 5'-hydroxy ends.</text>
</comment>
<keyword evidence="3 15" id="KW-0436">Ligase</keyword>
<dbReference type="InterPro" id="IPR001233">
    <property type="entry name" value="RtcB"/>
</dbReference>
<feature type="binding site" evidence="13">
    <location>
        <begin position="412"/>
        <end position="415"/>
    </location>
    <ligand>
        <name>GMP</name>
        <dbReference type="ChEBI" id="CHEBI:58115"/>
    </ligand>
</feature>
<evidence type="ECO:0000256" key="6">
    <source>
        <dbReference type="ARBA" id="ARBA00023134"/>
    </source>
</evidence>
<evidence type="ECO:0000256" key="1">
    <source>
        <dbReference type="ARBA" id="ARBA00008071"/>
    </source>
</evidence>
<accession>A0A424YXZ5</accession>
<name>A0A424YXZ5_9EURY</name>
<dbReference type="SUPFAM" id="SSF103365">
    <property type="entry name" value="Hypothetical protein PH1602"/>
    <property type="match status" value="1"/>
</dbReference>
<feature type="binding site" evidence="13">
    <location>
        <position position="393"/>
    </location>
    <ligand>
        <name>GMP</name>
        <dbReference type="ChEBI" id="CHEBI:58115"/>
    </ligand>
</feature>
<evidence type="ECO:0000256" key="8">
    <source>
        <dbReference type="ARBA" id="ARBA00033766"/>
    </source>
</evidence>
<dbReference type="InterPro" id="IPR036025">
    <property type="entry name" value="RtcB-like_sf"/>
</dbReference>
<evidence type="ECO:0000313" key="16">
    <source>
        <dbReference type="EMBL" id="RQD85357.1"/>
    </source>
</evidence>
<dbReference type="PANTHER" id="PTHR11118">
    <property type="entry name" value="RNA-SPLICING LIGASE RTCB HOMOLOG"/>
    <property type="match status" value="1"/>
</dbReference>